<reference evidence="6 7" key="1">
    <citation type="submission" date="2018-06" db="EMBL/GenBank/DDBJ databases">
        <title>Genomic Encyclopedia of Archaeal and Bacterial Type Strains, Phase II (KMG-II): from individual species to whole genera.</title>
        <authorList>
            <person name="Goeker M."/>
        </authorList>
    </citation>
    <scope>NUCLEOTIDE SEQUENCE [LARGE SCALE GENOMIC DNA]</scope>
    <source>
        <strain evidence="6 7">DSM 23522</strain>
    </source>
</reference>
<proteinExistence type="predicted"/>
<dbReference type="SMART" id="SM00342">
    <property type="entry name" value="HTH_ARAC"/>
    <property type="match status" value="1"/>
</dbReference>
<keyword evidence="3" id="KW-0804">Transcription</keyword>
<evidence type="ECO:0000256" key="1">
    <source>
        <dbReference type="ARBA" id="ARBA00023015"/>
    </source>
</evidence>
<dbReference type="AlphaFoldDB" id="A0A327RBL6"/>
<dbReference type="RefSeq" id="WP_111623720.1">
    <property type="nucleotide sequence ID" value="NZ_QLLN01000004.1"/>
</dbReference>
<dbReference type="Gene3D" id="1.25.40.10">
    <property type="entry name" value="Tetratricopeptide repeat domain"/>
    <property type="match status" value="1"/>
</dbReference>
<name>A0A327RBL6_9FLAO</name>
<dbReference type="SUPFAM" id="SSF46689">
    <property type="entry name" value="Homeodomain-like"/>
    <property type="match status" value="1"/>
</dbReference>
<evidence type="ECO:0000313" key="6">
    <source>
        <dbReference type="EMBL" id="RAJ11307.1"/>
    </source>
</evidence>
<organism evidence="6 7">
    <name type="scientific">Arenibacter echinorum</name>
    <dbReference type="NCBI Taxonomy" id="440515"/>
    <lineage>
        <taxon>Bacteria</taxon>
        <taxon>Pseudomonadati</taxon>
        <taxon>Bacteroidota</taxon>
        <taxon>Flavobacteriia</taxon>
        <taxon>Flavobacteriales</taxon>
        <taxon>Flavobacteriaceae</taxon>
        <taxon>Arenibacter</taxon>
    </lineage>
</organism>
<keyword evidence="2" id="KW-0238">DNA-binding</keyword>
<dbReference type="GO" id="GO:0004016">
    <property type="term" value="F:adenylate cyclase activity"/>
    <property type="evidence" value="ECO:0007669"/>
    <property type="project" value="UniProtKB-ARBA"/>
</dbReference>
<dbReference type="InterPro" id="IPR029787">
    <property type="entry name" value="Nucleotide_cyclase"/>
</dbReference>
<dbReference type="GO" id="GO:0043565">
    <property type="term" value="F:sequence-specific DNA binding"/>
    <property type="evidence" value="ECO:0007669"/>
    <property type="project" value="InterPro"/>
</dbReference>
<feature type="domain" description="HTH araC/xylS-type" evidence="4">
    <location>
        <begin position="673"/>
        <end position="774"/>
    </location>
</feature>
<dbReference type="Gene3D" id="3.30.70.1230">
    <property type="entry name" value="Nucleotide cyclase"/>
    <property type="match status" value="1"/>
</dbReference>
<evidence type="ECO:0000259" key="4">
    <source>
        <dbReference type="PROSITE" id="PS01124"/>
    </source>
</evidence>
<dbReference type="OrthoDB" id="9779074at2"/>
<dbReference type="InterPro" id="IPR011990">
    <property type="entry name" value="TPR-like_helical_dom_sf"/>
</dbReference>
<dbReference type="CDD" id="cd07302">
    <property type="entry name" value="CHD"/>
    <property type="match status" value="1"/>
</dbReference>
<dbReference type="SUPFAM" id="SSF48452">
    <property type="entry name" value="TPR-like"/>
    <property type="match status" value="1"/>
</dbReference>
<accession>A0A327RBL6</accession>
<protein>
    <submittedName>
        <fullName evidence="6">TolB-like protein</fullName>
    </submittedName>
</protein>
<feature type="domain" description="Guanylate cyclase" evidence="5">
    <location>
        <begin position="11"/>
        <end position="118"/>
    </location>
</feature>
<gene>
    <name evidence="6" type="ORF">LV92_02232</name>
</gene>
<evidence type="ECO:0000256" key="2">
    <source>
        <dbReference type="ARBA" id="ARBA00023125"/>
    </source>
</evidence>
<comment type="caution">
    <text evidence="6">The sequence shown here is derived from an EMBL/GenBank/DDBJ whole genome shotgun (WGS) entry which is preliminary data.</text>
</comment>
<dbReference type="PANTHER" id="PTHR43280">
    <property type="entry name" value="ARAC-FAMILY TRANSCRIPTIONAL REGULATOR"/>
    <property type="match status" value="1"/>
</dbReference>
<dbReference type="EMBL" id="QLLN01000004">
    <property type="protein sequence ID" value="RAJ11307.1"/>
    <property type="molecule type" value="Genomic_DNA"/>
</dbReference>
<dbReference type="GO" id="GO:0035556">
    <property type="term" value="P:intracellular signal transduction"/>
    <property type="evidence" value="ECO:0007669"/>
    <property type="project" value="InterPro"/>
</dbReference>
<evidence type="ECO:0000259" key="5">
    <source>
        <dbReference type="PROSITE" id="PS50125"/>
    </source>
</evidence>
<dbReference type="Pfam" id="PF00211">
    <property type="entry name" value="Guanylate_cyc"/>
    <property type="match status" value="1"/>
</dbReference>
<dbReference type="InterPro" id="IPR001054">
    <property type="entry name" value="A/G_cyclase"/>
</dbReference>
<evidence type="ECO:0000256" key="3">
    <source>
        <dbReference type="ARBA" id="ARBA00023163"/>
    </source>
</evidence>
<dbReference type="GO" id="GO:0003700">
    <property type="term" value="F:DNA-binding transcription factor activity"/>
    <property type="evidence" value="ECO:0007669"/>
    <property type="project" value="InterPro"/>
</dbReference>
<dbReference type="Gene3D" id="1.10.10.60">
    <property type="entry name" value="Homeodomain-like"/>
    <property type="match status" value="2"/>
</dbReference>
<dbReference type="InterPro" id="IPR018060">
    <property type="entry name" value="HTH_AraC"/>
</dbReference>
<dbReference type="GO" id="GO:0009190">
    <property type="term" value="P:cyclic nucleotide biosynthetic process"/>
    <property type="evidence" value="ECO:0007669"/>
    <property type="project" value="InterPro"/>
</dbReference>
<dbReference type="PANTHER" id="PTHR43280:SF29">
    <property type="entry name" value="ARAC-FAMILY TRANSCRIPTIONAL REGULATOR"/>
    <property type="match status" value="1"/>
</dbReference>
<keyword evidence="7" id="KW-1185">Reference proteome</keyword>
<sequence length="783" mass="88118">MPSNKNRRIAVIMFTDIVGYTALMQRDENAAAEMRARHRQEFEKNHKLYNGDILQYYGDGTLSIFSSGLEAVECAIAIQKALQKKNAVPLRIGLHLGDIVFDGTEVYGDGVNLASRIESLGIAGSILLSGKLNDELINHPHIPTLSLGHFSLKNIAKPVEVFAVKNEGIQVPSRSGLVNVPVNEPKSIAVLPFVNMSSSTDNEYFSDGMTEEIINALAKIKGLKVTSRTSSFHFKNVNLPIAQIGKELNVSTILEGSVRLSKNKMRITAQLIDVKDDFHFWSETFDRSLEDVFAVQDEISLLIAERLREHIGHFEIEGQLVQDPEVPVDIYQRYLKSRYHILKMGKSDIETGISILEEIIKDWPHFALAHLGMHLAYTLLGTIGLVPLQDAFAKGQPFLDKAIELDENLPECQLHLSYASLIQKWDLPGTYRHLNRVYEAGPIVDYYPSMASTLVAEGKFGAARTYIETALQLDPFSSVNYHLKGFIDYCEEKYGNAITSFEKAVELKSDFKTSTLYWGQSLLLMGKGKEGLAFFEKLPQNETEDVMRLGGTTMAHALLGNKDQAERGIAKLEAALATDLMGRALNLLIMCNALLGKIPETISLIEQGIAHRLPMMIYIFVDPILRPLYGMPRFKELRKEVLGEDSKFSTKKRKYQKSLFNKKELQEYRKNLDRLMLEEEPYLDPNLTLPILAEMMEIPSNHLSQLLNEGYGKNFADYVNTYRLETFKAKVADQSQRHLTILALAYDSGFNSKTVFNTYFKKTMGTTPSAYWKKNSGLKGSDL</sequence>
<dbReference type="Proteomes" id="UP000249696">
    <property type="component" value="Unassembled WGS sequence"/>
</dbReference>
<keyword evidence="1" id="KW-0805">Transcription regulation</keyword>
<dbReference type="Gene3D" id="3.40.50.10070">
    <property type="entry name" value="TolB, N-terminal domain"/>
    <property type="match status" value="1"/>
</dbReference>
<evidence type="ECO:0000313" key="7">
    <source>
        <dbReference type="Proteomes" id="UP000249696"/>
    </source>
</evidence>
<dbReference type="SUPFAM" id="SSF55073">
    <property type="entry name" value="Nucleotide cyclase"/>
    <property type="match status" value="1"/>
</dbReference>
<dbReference type="PROSITE" id="PS01124">
    <property type="entry name" value="HTH_ARAC_FAMILY_2"/>
    <property type="match status" value="1"/>
</dbReference>
<dbReference type="PROSITE" id="PS50125">
    <property type="entry name" value="GUANYLATE_CYCLASE_2"/>
    <property type="match status" value="1"/>
</dbReference>
<dbReference type="Pfam" id="PF12833">
    <property type="entry name" value="HTH_18"/>
    <property type="match status" value="1"/>
</dbReference>
<dbReference type="InterPro" id="IPR009057">
    <property type="entry name" value="Homeodomain-like_sf"/>
</dbReference>